<feature type="compositionally biased region" description="Polar residues" evidence="1">
    <location>
        <begin position="1"/>
        <end position="10"/>
    </location>
</feature>
<evidence type="ECO:0000256" key="1">
    <source>
        <dbReference type="SAM" id="MobiDB-lite"/>
    </source>
</evidence>
<name>A0A381PI37_9ZZZZ</name>
<proteinExistence type="predicted"/>
<accession>A0A381PI37</accession>
<organism evidence="2">
    <name type="scientific">marine metagenome</name>
    <dbReference type="NCBI Taxonomy" id="408172"/>
    <lineage>
        <taxon>unclassified sequences</taxon>
        <taxon>metagenomes</taxon>
        <taxon>ecological metagenomes</taxon>
    </lineage>
</organism>
<evidence type="ECO:0000313" key="2">
    <source>
        <dbReference type="EMBL" id="SUZ65113.1"/>
    </source>
</evidence>
<reference evidence="2" key="1">
    <citation type="submission" date="2018-05" db="EMBL/GenBank/DDBJ databases">
        <authorList>
            <person name="Lanie J.A."/>
            <person name="Ng W.-L."/>
            <person name="Kazmierczak K.M."/>
            <person name="Andrzejewski T.M."/>
            <person name="Davidsen T.M."/>
            <person name="Wayne K.J."/>
            <person name="Tettelin H."/>
            <person name="Glass J.I."/>
            <person name="Rusch D."/>
            <person name="Podicherti R."/>
            <person name="Tsui H.-C.T."/>
            <person name="Winkler M.E."/>
        </authorList>
    </citation>
    <scope>NUCLEOTIDE SEQUENCE</scope>
</reference>
<dbReference type="AlphaFoldDB" id="A0A381PI37"/>
<feature type="compositionally biased region" description="Basic and acidic residues" evidence="1">
    <location>
        <begin position="41"/>
        <end position="54"/>
    </location>
</feature>
<protein>
    <submittedName>
        <fullName evidence="2">Uncharacterized protein</fullName>
    </submittedName>
</protein>
<feature type="region of interest" description="Disordered" evidence="1">
    <location>
        <begin position="1"/>
        <end position="62"/>
    </location>
</feature>
<dbReference type="EMBL" id="UINC01000950">
    <property type="protein sequence ID" value="SUZ65113.1"/>
    <property type="molecule type" value="Genomic_DNA"/>
</dbReference>
<sequence>MMSCSNSLSCSDVGWGDPENASGNPGGQQKRVSLAITTHPPKVEPEFESDRDIGWRGTMDDE</sequence>
<gene>
    <name evidence="2" type="ORF">METZ01_LOCUS17967</name>
</gene>